<keyword evidence="3" id="KW-1185">Reference proteome</keyword>
<reference evidence="2 3" key="1">
    <citation type="submission" date="2018-09" db="EMBL/GenBank/DDBJ databases">
        <title>Whole genome sequencing of Microbacterium oryzae strain MB-10T.</title>
        <authorList>
            <person name="Das S.K."/>
        </authorList>
    </citation>
    <scope>NUCLEOTIDE SEQUENCE [LARGE SCALE GENOMIC DNA]</scope>
    <source>
        <strain evidence="2 3">MB-10</strain>
    </source>
</reference>
<feature type="transmembrane region" description="Helical" evidence="1">
    <location>
        <begin position="479"/>
        <end position="502"/>
    </location>
</feature>
<organism evidence="2 3">
    <name type="scientific">Microbacterium oryzae</name>
    <dbReference type="NCBI Taxonomy" id="743009"/>
    <lineage>
        <taxon>Bacteria</taxon>
        <taxon>Bacillati</taxon>
        <taxon>Actinomycetota</taxon>
        <taxon>Actinomycetes</taxon>
        <taxon>Micrococcales</taxon>
        <taxon>Microbacteriaceae</taxon>
        <taxon>Microbacterium</taxon>
    </lineage>
</organism>
<keyword evidence="1" id="KW-0812">Transmembrane</keyword>
<feature type="transmembrane region" description="Helical" evidence="1">
    <location>
        <begin position="401"/>
        <end position="426"/>
    </location>
</feature>
<proteinExistence type="predicted"/>
<feature type="transmembrane region" description="Helical" evidence="1">
    <location>
        <begin position="227"/>
        <end position="248"/>
    </location>
</feature>
<feature type="transmembrane region" description="Helical" evidence="1">
    <location>
        <begin position="296"/>
        <end position="317"/>
    </location>
</feature>
<evidence type="ECO:0000313" key="3">
    <source>
        <dbReference type="Proteomes" id="UP000422989"/>
    </source>
</evidence>
<accession>A0A6I6DQ98</accession>
<feature type="transmembrane region" description="Helical" evidence="1">
    <location>
        <begin position="167"/>
        <end position="190"/>
    </location>
</feature>
<feature type="transmembrane region" description="Helical" evidence="1">
    <location>
        <begin position="323"/>
        <end position="339"/>
    </location>
</feature>
<keyword evidence="1" id="KW-0472">Membrane</keyword>
<evidence type="ECO:0000256" key="1">
    <source>
        <dbReference type="SAM" id="Phobius"/>
    </source>
</evidence>
<dbReference type="RefSeq" id="WP_156241564.1">
    <property type="nucleotide sequence ID" value="NZ_BAAAZL010000006.1"/>
</dbReference>
<gene>
    <name evidence="2" type="ORF">D7D94_04890</name>
</gene>
<protein>
    <submittedName>
        <fullName evidence="2">Uncharacterized protein</fullName>
    </submittedName>
</protein>
<dbReference type="KEGG" id="moj:D7D94_04890"/>
<evidence type="ECO:0000313" key="2">
    <source>
        <dbReference type="EMBL" id="QGU27072.1"/>
    </source>
</evidence>
<feature type="transmembrane region" description="Helical" evidence="1">
    <location>
        <begin position="133"/>
        <end position="155"/>
    </location>
</feature>
<sequence length="516" mass="51792">MAAHVLRLRAALLLGALRAPDRRSARIVAAAILVVVVVIVVVRGLALSALPDTTAAAVLVLAGSALTVAFALAPLLAAAADPLDPRRFRQLDARPGPLAAMLLLAAVVSAPTWLLLAYEIVAAVTWARMGAPIAAAVFGALLHALICVLLARVAMGVRSVLGGEAGVPGIGGAAVAALLVAAAPVVVLAAPAASPGGALERVADQLVLSPFAPGAGLAAAAERGEGIGTAVAVAVVMLAALTAAWFAVVRRLLTTVEHPVAAHGGASLGWFALLPRNAVGAVAARSLVYGLRDSRYLANLLVVPVGGVLPVVPLLVAGVPAEIAALVPVPLMALFYGWLPHNDLAYDASAVWLHIATGVRGVADRAGRLAPVTVVAVPVIAVATTLCLLASGRPDALWPVLALALALLLSGYGLSSIASVVAPYAVARPGDGPFQQPQRTDATGTWSQALVLLGAVVLSAPTAWLAWQALSDRTSAMPAVLVGAATGVVVLLAGIRVGAGVFDARGTRIMEFAAAS</sequence>
<feature type="transmembrane region" description="Helical" evidence="1">
    <location>
        <begin position="27"/>
        <end position="50"/>
    </location>
</feature>
<dbReference type="AlphaFoldDB" id="A0A6I6DQ98"/>
<feature type="transmembrane region" description="Helical" evidence="1">
    <location>
        <begin position="98"/>
        <end position="121"/>
    </location>
</feature>
<feature type="transmembrane region" description="Helical" evidence="1">
    <location>
        <begin position="56"/>
        <end position="77"/>
    </location>
</feature>
<feature type="transmembrane region" description="Helical" evidence="1">
    <location>
        <begin position="369"/>
        <end position="389"/>
    </location>
</feature>
<dbReference type="OrthoDB" id="3261041at2"/>
<name>A0A6I6DQ98_9MICO</name>
<feature type="transmembrane region" description="Helical" evidence="1">
    <location>
        <begin position="446"/>
        <end position="467"/>
    </location>
</feature>
<dbReference type="EMBL" id="CP032550">
    <property type="protein sequence ID" value="QGU27072.1"/>
    <property type="molecule type" value="Genomic_DNA"/>
</dbReference>
<keyword evidence="1" id="KW-1133">Transmembrane helix</keyword>
<dbReference type="Proteomes" id="UP000422989">
    <property type="component" value="Chromosome"/>
</dbReference>